<dbReference type="Proteomes" id="UP000279331">
    <property type="component" value="Unassembled WGS sequence"/>
</dbReference>
<proteinExistence type="predicted"/>
<feature type="region of interest" description="Disordered" evidence="1">
    <location>
        <begin position="1"/>
        <end position="30"/>
    </location>
</feature>
<evidence type="ECO:0000256" key="2">
    <source>
        <dbReference type="SAM" id="Phobius"/>
    </source>
</evidence>
<keyword evidence="2" id="KW-0472">Membrane</keyword>
<evidence type="ECO:0008006" key="5">
    <source>
        <dbReference type="Google" id="ProtNLM"/>
    </source>
</evidence>
<name>A0AB38UKL1_9MYCO</name>
<reference evidence="3 4" key="1">
    <citation type="submission" date="2018-09" db="EMBL/GenBank/DDBJ databases">
        <authorList>
            <person name="Tagini F."/>
        </authorList>
    </citation>
    <scope>NUCLEOTIDE SEQUENCE [LARGE SCALE GENOMIC DNA]</scope>
    <source>
        <strain evidence="3 4">MK42</strain>
    </source>
</reference>
<evidence type="ECO:0000256" key="1">
    <source>
        <dbReference type="SAM" id="MobiDB-lite"/>
    </source>
</evidence>
<keyword evidence="2" id="KW-1133">Transmembrane helix</keyword>
<accession>A0AB38UKL1</accession>
<organism evidence="3 4">
    <name type="scientific">Mycobacterium persicum</name>
    <dbReference type="NCBI Taxonomy" id="1487726"/>
    <lineage>
        <taxon>Bacteria</taxon>
        <taxon>Bacillati</taxon>
        <taxon>Actinomycetota</taxon>
        <taxon>Actinomycetes</taxon>
        <taxon>Mycobacteriales</taxon>
        <taxon>Mycobacteriaceae</taxon>
        <taxon>Mycobacterium</taxon>
    </lineage>
</organism>
<gene>
    <name evidence="3" type="ORF">LAUMK42_00030</name>
</gene>
<feature type="compositionally biased region" description="Low complexity" evidence="1">
    <location>
        <begin position="14"/>
        <end position="30"/>
    </location>
</feature>
<evidence type="ECO:0000313" key="3">
    <source>
        <dbReference type="EMBL" id="VAZ81232.1"/>
    </source>
</evidence>
<feature type="transmembrane region" description="Helical" evidence="2">
    <location>
        <begin position="40"/>
        <end position="60"/>
    </location>
</feature>
<dbReference type="AlphaFoldDB" id="A0AB38UKL1"/>
<keyword evidence="2" id="KW-0812">Transmembrane</keyword>
<dbReference type="EMBL" id="UPHL01000003">
    <property type="protein sequence ID" value="VAZ81232.1"/>
    <property type="molecule type" value="Genomic_DNA"/>
</dbReference>
<protein>
    <recommendedName>
        <fullName evidence="5">Alanine and proline rich membrane protein</fullName>
    </recommendedName>
</protein>
<comment type="caution">
    <text evidence="3">The sequence shown here is derived from an EMBL/GenBank/DDBJ whole genome shotgun (WGS) entry which is preliminary data.</text>
</comment>
<evidence type="ECO:0000313" key="4">
    <source>
        <dbReference type="Proteomes" id="UP000279331"/>
    </source>
</evidence>
<sequence length="182" mass="18515">MAEECAQDVGGGASRSPSGSSVRAGSSRLGRASGTRRAEFVAAMSSVVAVAALSMALIAFSRGARPAMSSAPTYSPADTAAAQRQLCDTYRLVARAVQVDTNGNNPALARIATTNAAVMLDNAAANAALDTTHRDAARALATAYLTTTAMGNRDVASDSDFRAALDDLIAKDAVMKKVCGDG</sequence>